<evidence type="ECO:0000313" key="2">
    <source>
        <dbReference type="EMBL" id="QDS67579.1"/>
    </source>
</evidence>
<dbReference type="EMBL" id="CP042185">
    <property type="protein sequence ID" value="QDS67579.1"/>
    <property type="molecule type" value="Genomic_DNA"/>
</dbReference>
<organism evidence="2 3">
    <name type="scientific">Venturia effusa</name>
    <dbReference type="NCBI Taxonomy" id="50376"/>
    <lineage>
        <taxon>Eukaryota</taxon>
        <taxon>Fungi</taxon>
        <taxon>Dikarya</taxon>
        <taxon>Ascomycota</taxon>
        <taxon>Pezizomycotina</taxon>
        <taxon>Dothideomycetes</taxon>
        <taxon>Pleosporomycetidae</taxon>
        <taxon>Venturiales</taxon>
        <taxon>Venturiaceae</taxon>
        <taxon>Venturia</taxon>
    </lineage>
</organism>
<dbReference type="Proteomes" id="UP000316270">
    <property type="component" value="Chromosome 1"/>
</dbReference>
<protein>
    <submittedName>
        <fullName evidence="2">Uncharacterized protein</fullName>
    </submittedName>
</protein>
<gene>
    <name evidence="2" type="ORF">FKW77_003567</name>
</gene>
<evidence type="ECO:0000256" key="1">
    <source>
        <dbReference type="SAM" id="MobiDB-lite"/>
    </source>
</evidence>
<reference evidence="2 3" key="1">
    <citation type="submission" date="2019-07" db="EMBL/GenBank/DDBJ databases">
        <title>Finished genome of Venturia effusa.</title>
        <authorList>
            <person name="Young C.A."/>
            <person name="Cox M.P."/>
            <person name="Ganley A.R.D."/>
            <person name="David W.J."/>
        </authorList>
    </citation>
    <scope>NUCLEOTIDE SEQUENCE [LARGE SCALE GENOMIC DNA]</scope>
    <source>
        <strain evidence="3">albino</strain>
    </source>
</reference>
<sequence length="178" mass="20491">MPRRGRGRGRRNDGEEDATLSTFSAMLTDHKQTKMAALADLLEKTNLDSTDGSTDPWLQQRLKALQPSITASQSSTAPKKPTEKRRPVHFVSLPSNLRRRIMLTALDLYGYEDQVMLKSLKKITEVEEDFDWVQAFWFEKMGICEFCEIQFCESERDSGSVDTRAEDFDLQAFWFGRI</sequence>
<name>A0A517KW23_9PEZI</name>
<keyword evidence="3" id="KW-1185">Reference proteome</keyword>
<evidence type="ECO:0000313" key="3">
    <source>
        <dbReference type="Proteomes" id="UP000316270"/>
    </source>
</evidence>
<dbReference type="OrthoDB" id="3928830at2759"/>
<accession>A0A517KW23</accession>
<dbReference type="AlphaFoldDB" id="A0A517KW23"/>
<proteinExistence type="predicted"/>
<feature type="region of interest" description="Disordered" evidence="1">
    <location>
        <begin position="1"/>
        <end position="20"/>
    </location>
</feature>